<dbReference type="Pfam" id="PF05930">
    <property type="entry name" value="Phage_AlpA"/>
    <property type="match status" value="1"/>
</dbReference>
<evidence type="ECO:0000313" key="2">
    <source>
        <dbReference type="Proteomes" id="UP000183447"/>
    </source>
</evidence>
<accession>A0A1K2HZG2</accession>
<dbReference type="OrthoDB" id="8455288at2"/>
<evidence type="ECO:0000313" key="1">
    <source>
        <dbReference type="EMBL" id="SFZ85407.1"/>
    </source>
</evidence>
<proteinExistence type="predicted"/>
<reference evidence="1 2" key="1">
    <citation type="submission" date="2016-11" db="EMBL/GenBank/DDBJ databases">
        <authorList>
            <person name="Jaros S."/>
            <person name="Januszkiewicz K."/>
            <person name="Wedrychowicz H."/>
        </authorList>
    </citation>
    <scope>NUCLEOTIDE SEQUENCE [LARGE SCALE GENOMIC DNA]</scope>
    <source>
        <strain evidence="1 2">ATCC 23634</strain>
    </source>
</reference>
<dbReference type="InterPro" id="IPR010260">
    <property type="entry name" value="AlpA"/>
</dbReference>
<dbReference type="Gene3D" id="1.10.238.160">
    <property type="match status" value="1"/>
</dbReference>
<dbReference type="Proteomes" id="UP000183447">
    <property type="component" value="Unassembled WGS sequence"/>
</dbReference>
<organism evidence="1 2">
    <name type="scientific">Devosia enhydra</name>
    <dbReference type="NCBI Taxonomy" id="665118"/>
    <lineage>
        <taxon>Bacteria</taxon>
        <taxon>Pseudomonadati</taxon>
        <taxon>Pseudomonadota</taxon>
        <taxon>Alphaproteobacteria</taxon>
        <taxon>Hyphomicrobiales</taxon>
        <taxon>Devosiaceae</taxon>
        <taxon>Devosia</taxon>
    </lineage>
</organism>
<dbReference type="AlphaFoldDB" id="A0A1K2HZG2"/>
<keyword evidence="2" id="KW-1185">Reference proteome</keyword>
<dbReference type="RefSeq" id="WP_072343588.1">
    <property type="nucleotide sequence ID" value="NZ_FPKU01000002.1"/>
</dbReference>
<dbReference type="EMBL" id="FPKU01000002">
    <property type="protein sequence ID" value="SFZ85407.1"/>
    <property type="molecule type" value="Genomic_DNA"/>
</dbReference>
<gene>
    <name evidence="1" type="ORF">SAMN02983003_2571</name>
</gene>
<name>A0A1K2HZG2_9HYPH</name>
<protein>
    <submittedName>
        <fullName evidence="1">Transcriptional regulator, AlpA family</fullName>
    </submittedName>
</protein>
<sequence length="69" mass="8142">MNEIVFDRLIDEKECRKLTTLGRTTRYRLRDIGLFPEPVAISPGRRAYRLSEIQAWIAGKWVHRSNRGK</sequence>